<dbReference type="InterPro" id="IPR051016">
    <property type="entry name" value="Diverse_Substrate_AcTransf"/>
</dbReference>
<evidence type="ECO:0000313" key="5">
    <source>
        <dbReference type="Proteomes" id="UP000636010"/>
    </source>
</evidence>
<dbReference type="InterPro" id="IPR000182">
    <property type="entry name" value="GNAT_dom"/>
</dbReference>
<dbReference type="PANTHER" id="PTHR10545:SF29">
    <property type="entry name" value="GH14572P-RELATED"/>
    <property type="match status" value="1"/>
</dbReference>
<comment type="caution">
    <text evidence="4">The sequence shown here is derived from an EMBL/GenBank/DDBJ whole genome shotgun (WGS) entry which is preliminary data.</text>
</comment>
<protein>
    <submittedName>
        <fullName evidence="4">N-acetyltransferase</fullName>
    </submittedName>
</protein>
<dbReference type="EMBL" id="BMEC01000010">
    <property type="protein sequence ID" value="GGC43894.1"/>
    <property type="molecule type" value="Genomic_DNA"/>
</dbReference>
<dbReference type="InterPro" id="IPR016181">
    <property type="entry name" value="Acyl_CoA_acyltransferase"/>
</dbReference>
<keyword evidence="5" id="KW-1185">Reference proteome</keyword>
<dbReference type="Pfam" id="PF00583">
    <property type="entry name" value="Acetyltransf_1"/>
    <property type="match status" value="1"/>
</dbReference>
<feature type="domain" description="N-acetyltransferase" evidence="3">
    <location>
        <begin position="27"/>
        <end position="182"/>
    </location>
</feature>
<keyword evidence="1" id="KW-0808">Transferase</keyword>
<dbReference type="SUPFAM" id="SSF55729">
    <property type="entry name" value="Acyl-CoA N-acyltransferases (Nat)"/>
    <property type="match status" value="1"/>
</dbReference>
<evidence type="ECO:0000259" key="3">
    <source>
        <dbReference type="PROSITE" id="PS51186"/>
    </source>
</evidence>
<sequence>MHPVLANKLFHKLCAFGALQLNLNMSIVIRKATENDIPRVLELIKELAVYEREPDAVVIDEAELIKDGFGENPAYGLFVGEDEKQIVGIALYYYRYSTWNGKVLYLEDLIVTESERGKGYGRVLLNAILKEADEQNCRLCTWQVLDWNEPSINFYKSIGANLDESWINCTVKKSQYKSVYNQ</sequence>
<keyword evidence="2" id="KW-0012">Acyltransferase</keyword>
<evidence type="ECO:0000256" key="1">
    <source>
        <dbReference type="ARBA" id="ARBA00022679"/>
    </source>
</evidence>
<name>A0ABQ1MNU8_9BACT</name>
<dbReference type="PANTHER" id="PTHR10545">
    <property type="entry name" value="DIAMINE N-ACETYLTRANSFERASE"/>
    <property type="match status" value="1"/>
</dbReference>
<dbReference type="PROSITE" id="PS51186">
    <property type="entry name" value="GNAT"/>
    <property type="match status" value="1"/>
</dbReference>
<dbReference type="Gene3D" id="3.40.630.30">
    <property type="match status" value="1"/>
</dbReference>
<gene>
    <name evidence="4" type="ORF">GCM10011506_31820</name>
</gene>
<evidence type="ECO:0000256" key="2">
    <source>
        <dbReference type="ARBA" id="ARBA00023315"/>
    </source>
</evidence>
<proteinExistence type="predicted"/>
<evidence type="ECO:0000313" key="4">
    <source>
        <dbReference type="EMBL" id="GGC43894.1"/>
    </source>
</evidence>
<accession>A0ABQ1MNU8</accession>
<dbReference type="CDD" id="cd04301">
    <property type="entry name" value="NAT_SF"/>
    <property type="match status" value="1"/>
</dbReference>
<dbReference type="Proteomes" id="UP000636010">
    <property type="component" value="Unassembled WGS sequence"/>
</dbReference>
<organism evidence="4 5">
    <name type="scientific">Marivirga lumbricoides</name>
    <dbReference type="NCBI Taxonomy" id="1046115"/>
    <lineage>
        <taxon>Bacteria</taxon>
        <taxon>Pseudomonadati</taxon>
        <taxon>Bacteroidota</taxon>
        <taxon>Cytophagia</taxon>
        <taxon>Cytophagales</taxon>
        <taxon>Marivirgaceae</taxon>
        <taxon>Marivirga</taxon>
    </lineage>
</organism>
<reference evidence="5" key="1">
    <citation type="journal article" date="2019" name="Int. J. Syst. Evol. Microbiol.">
        <title>The Global Catalogue of Microorganisms (GCM) 10K type strain sequencing project: providing services to taxonomists for standard genome sequencing and annotation.</title>
        <authorList>
            <consortium name="The Broad Institute Genomics Platform"/>
            <consortium name="The Broad Institute Genome Sequencing Center for Infectious Disease"/>
            <person name="Wu L."/>
            <person name="Ma J."/>
        </authorList>
    </citation>
    <scope>NUCLEOTIDE SEQUENCE [LARGE SCALE GENOMIC DNA]</scope>
    <source>
        <strain evidence="5">CGMCC 1.10832</strain>
    </source>
</reference>